<evidence type="ECO:0000313" key="2">
    <source>
        <dbReference type="EMBL" id="RRT55072.1"/>
    </source>
</evidence>
<evidence type="ECO:0000256" key="1">
    <source>
        <dbReference type="SAM" id="SignalP"/>
    </source>
</evidence>
<feature type="chain" id="PRO_5019207412" evidence="1">
    <location>
        <begin position="21"/>
        <end position="70"/>
    </location>
</feature>
<keyword evidence="1" id="KW-0732">Signal</keyword>
<comment type="caution">
    <text evidence="2">The sequence shown here is derived from an EMBL/GenBank/DDBJ whole genome shotgun (WGS) entry which is preliminary data.</text>
</comment>
<reference evidence="2 3" key="1">
    <citation type="journal article" date="2014" name="Agronomy (Basel)">
        <title>A Draft Genome Sequence for Ensete ventricosum, the Drought-Tolerant Tree Against Hunger.</title>
        <authorList>
            <person name="Harrison J."/>
            <person name="Moore K.A."/>
            <person name="Paszkiewicz K."/>
            <person name="Jones T."/>
            <person name="Grant M."/>
            <person name="Ambacheew D."/>
            <person name="Muzemil S."/>
            <person name="Studholme D.J."/>
        </authorList>
    </citation>
    <scope>NUCLEOTIDE SEQUENCE [LARGE SCALE GENOMIC DNA]</scope>
</reference>
<gene>
    <name evidence="2" type="ORF">B296_00020728</name>
</gene>
<dbReference type="EMBL" id="AMZH03010262">
    <property type="protein sequence ID" value="RRT55072.1"/>
    <property type="molecule type" value="Genomic_DNA"/>
</dbReference>
<dbReference type="Proteomes" id="UP000287651">
    <property type="component" value="Unassembled WGS sequence"/>
</dbReference>
<evidence type="ECO:0000313" key="3">
    <source>
        <dbReference type="Proteomes" id="UP000287651"/>
    </source>
</evidence>
<dbReference type="AlphaFoldDB" id="A0A426YTM5"/>
<name>A0A426YTM5_ENSVE</name>
<organism evidence="2 3">
    <name type="scientific">Ensete ventricosum</name>
    <name type="common">Abyssinian banana</name>
    <name type="synonym">Musa ensete</name>
    <dbReference type="NCBI Taxonomy" id="4639"/>
    <lineage>
        <taxon>Eukaryota</taxon>
        <taxon>Viridiplantae</taxon>
        <taxon>Streptophyta</taxon>
        <taxon>Embryophyta</taxon>
        <taxon>Tracheophyta</taxon>
        <taxon>Spermatophyta</taxon>
        <taxon>Magnoliopsida</taxon>
        <taxon>Liliopsida</taxon>
        <taxon>Zingiberales</taxon>
        <taxon>Musaceae</taxon>
        <taxon>Ensete</taxon>
    </lineage>
</organism>
<sequence>MPRHRRSHALALLHPHCASAIVTIGDRAGRDRQPLPGIALQTAVPAGGYCPYERSPTGCCLYKQSLAGWP</sequence>
<proteinExistence type="predicted"/>
<protein>
    <submittedName>
        <fullName evidence="2">Uncharacterized protein</fullName>
    </submittedName>
</protein>
<accession>A0A426YTM5</accession>
<feature type="signal peptide" evidence="1">
    <location>
        <begin position="1"/>
        <end position="20"/>
    </location>
</feature>